<feature type="region of interest" description="Disordered" evidence="1">
    <location>
        <begin position="129"/>
        <end position="149"/>
    </location>
</feature>
<keyword evidence="3" id="KW-1185">Reference proteome</keyword>
<organism evidence="2 3">
    <name type="scientific">Accipiter nisus</name>
    <name type="common">Eurasian sparrowhawk</name>
    <dbReference type="NCBI Taxonomy" id="211598"/>
    <lineage>
        <taxon>Eukaryota</taxon>
        <taxon>Metazoa</taxon>
        <taxon>Chordata</taxon>
        <taxon>Craniata</taxon>
        <taxon>Vertebrata</taxon>
        <taxon>Euteleostomi</taxon>
        <taxon>Archelosauria</taxon>
        <taxon>Archosauria</taxon>
        <taxon>Dinosauria</taxon>
        <taxon>Saurischia</taxon>
        <taxon>Theropoda</taxon>
        <taxon>Coelurosauria</taxon>
        <taxon>Aves</taxon>
        <taxon>Neognathae</taxon>
        <taxon>Neoaves</taxon>
        <taxon>Telluraves</taxon>
        <taxon>Accipitrimorphae</taxon>
        <taxon>Accipitriformes</taxon>
        <taxon>Accipitridae</taxon>
        <taxon>Accipitrinae</taxon>
        <taxon>Accipiter</taxon>
    </lineage>
</organism>
<reference evidence="2" key="2">
    <citation type="submission" date="2025-09" db="UniProtKB">
        <authorList>
            <consortium name="Ensembl"/>
        </authorList>
    </citation>
    <scope>IDENTIFICATION</scope>
</reference>
<feature type="compositionally biased region" description="Polar residues" evidence="1">
    <location>
        <begin position="136"/>
        <end position="147"/>
    </location>
</feature>
<dbReference type="AlphaFoldDB" id="A0A8B9N0M6"/>
<evidence type="ECO:0000256" key="1">
    <source>
        <dbReference type="SAM" id="MobiDB-lite"/>
    </source>
</evidence>
<name>A0A8B9N0M6_9AVES</name>
<dbReference type="Ensembl" id="ENSANIT00000016200.1">
    <property type="protein sequence ID" value="ENSANIP00000015658.1"/>
    <property type="gene ID" value="ENSANIG00000010648.1"/>
</dbReference>
<evidence type="ECO:0000313" key="3">
    <source>
        <dbReference type="Proteomes" id="UP000694541"/>
    </source>
</evidence>
<protein>
    <submittedName>
        <fullName evidence="2">Uncharacterized protein</fullName>
    </submittedName>
</protein>
<proteinExistence type="predicted"/>
<evidence type="ECO:0000313" key="2">
    <source>
        <dbReference type="Ensembl" id="ENSANIP00000015658.1"/>
    </source>
</evidence>
<reference evidence="2" key="1">
    <citation type="submission" date="2025-08" db="UniProtKB">
        <authorList>
            <consortium name="Ensembl"/>
        </authorList>
    </citation>
    <scope>IDENTIFICATION</scope>
</reference>
<dbReference type="Proteomes" id="UP000694541">
    <property type="component" value="Unplaced"/>
</dbReference>
<accession>A0A8B9N0M6</accession>
<sequence>MKELFMAASGTSGAFRNDLLTPDVRFTTISCRGFTTGIPGTNRVGALLLSPATQGHGSGAREQGDHERLTCRHQLGLIFLIPHLLLLHIAAGEEETHHPVEELVGELDREGHHVHLWGERHVKARHTLPVPHRDPATSQPGTGTSKCSLMEMPPTGGRTLLKILSASCRPDWQELWGRSTTCREEDGWLG</sequence>